<keyword evidence="5" id="KW-1185">Reference proteome</keyword>
<comment type="similarity">
    <text evidence="1">Belongs to the Gfo/Idh/MocA family.</text>
</comment>
<dbReference type="Gene3D" id="3.30.360.10">
    <property type="entry name" value="Dihydrodipicolinate Reductase, domain 2"/>
    <property type="match status" value="1"/>
</dbReference>
<evidence type="ECO:0000259" key="3">
    <source>
        <dbReference type="Pfam" id="PF02894"/>
    </source>
</evidence>
<proteinExistence type="inferred from homology"/>
<comment type="caution">
    <text evidence="4">The sequence shown here is derived from an EMBL/GenBank/DDBJ whole genome shotgun (WGS) entry which is preliminary data.</text>
</comment>
<dbReference type="RefSeq" id="WP_189647558.1">
    <property type="nucleotide sequence ID" value="NZ_BMRC01000005.1"/>
</dbReference>
<evidence type="ECO:0000256" key="1">
    <source>
        <dbReference type="ARBA" id="ARBA00010928"/>
    </source>
</evidence>
<feature type="domain" description="Gfo/Idh/MocA-like oxidoreductase N-terminal" evidence="2">
    <location>
        <begin position="8"/>
        <end position="127"/>
    </location>
</feature>
<dbReference type="InterPro" id="IPR051450">
    <property type="entry name" value="Gfo/Idh/MocA_Oxidoreductases"/>
</dbReference>
<evidence type="ECO:0000259" key="2">
    <source>
        <dbReference type="Pfam" id="PF01408"/>
    </source>
</evidence>
<dbReference type="PANTHER" id="PTHR43377:SF2">
    <property type="entry name" value="BINDING ROSSMANN FOLD OXIDOREDUCTASE, PUTATIVE (AFU_ORTHOLOGUE AFUA_4G00560)-RELATED"/>
    <property type="match status" value="1"/>
</dbReference>
<evidence type="ECO:0000313" key="4">
    <source>
        <dbReference type="EMBL" id="MFB9208504.1"/>
    </source>
</evidence>
<dbReference type="Proteomes" id="UP001589647">
    <property type="component" value="Unassembled WGS sequence"/>
</dbReference>
<dbReference type="InterPro" id="IPR000683">
    <property type="entry name" value="Gfo/Idh/MocA-like_OxRdtase_N"/>
</dbReference>
<dbReference type="SUPFAM" id="SSF51735">
    <property type="entry name" value="NAD(P)-binding Rossmann-fold domains"/>
    <property type="match status" value="1"/>
</dbReference>
<feature type="domain" description="Gfo/Idh/MocA-like oxidoreductase C-terminal" evidence="3">
    <location>
        <begin position="140"/>
        <end position="414"/>
    </location>
</feature>
<dbReference type="Pfam" id="PF02894">
    <property type="entry name" value="GFO_IDH_MocA_C"/>
    <property type="match status" value="1"/>
</dbReference>
<sequence length="425" mass="45676">MSEPDVTLAVAGAGLRSIIYARRALTSGRARIVAVAEPDPRRRAAFAAEHGIAPANVFADWADLLAAGKLADAIIIGTQDRMHVEPAVAAADLGYHILLEKPMAPTEAEAGRIAEAAERNGVLLAVCHVMRYTRYTRALKSLIDEGAVGQIMNIQHLEQVGWWHQAHSFVRGNWRNEAESAPLLLAKACHDLDWMAYIKGSLPQRVSSFGDLVYFRKEQAPAGATDNCLDCPVEATCPYSARRLYLGCLGDPEKEWWPLSAVTTDHTTEGVLTALREGPYGRCVFACDNDVVDSQVVNLQFADGTTASLTVTAFAALEHRKTRVFGTHGSIEGDGVHLRLHDFLTDRITVIDTQAGPGASMAGGHGGGDDGLMDAFLDAVASGDPTKISSSGHESLATHRVVWAAERARLSGTVITLPEPSPLER</sequence>
<dbReference type="EMBL" id="JBHMEI010000078">
    <property type="protein sequence ID" value="MFB9208504.1"/>
    <property type="molecule type" value="Genomic_DNA"/>
</dbReference>
<dbReference type="PANTHER" id="PTHR43377">
    <property type="entry name" value="BILIVERDIN REDUCTASE A"/>
    <property type="match status" value="1"/>
</dbReference>
<dbReference type="InterPro" id="IPR036291">
    <property type="entry name" value="NAD(P)-bd_dom_sf"/>
</dbReference>
<accession>A0ABV5IVA5</accession>
<dbReference type="Gene3D" id="3.40.50.720">
    <property type="entry name" value="NAD(P)-binding Rossmann-like Domain"/>
    <property type="match status" value="1"/>
</dbReference>
<evidence type="ECO:0000313" key="5">
    <source>
        <dbReference type="Proteomes" id="UP001589647"/>
    </source>
</evidence>
<organism evidence="4 5">
    <name type="scientific">Nonomuraea spiralis</name>
    <dbReference type="NCBI Taxonomy" id="46182"/>
    <lineage>
        <taxon>Bacteria</taxon>
        <taxon>Bacillati</taxon>
        <taxon>Actinomycetota</taxon>
        <taxon>Actinomycetes</taxon>
        <taxon>Streptosporangiales</taxon>
        <taxon>Streptosporangiaceae</taxon>
        <taxon>Nonomuraea</taxon>
    </lineage>
</organism>
<protein>
    <submittedName>
        <fullName evidence="4">Gfo/Idh/MocA family protein</fullName>
    </submittedName>
</protein>
<reference evidence="4 5" key="1">
    <citation type="submission" date="2024-09" db="EMBL/GenBank/DDBJ databases">
        <authorList>
            <person name="Sun Q."/>
            <person name="Mori K."/>
        </authorList>
    </citation>
    <scope>NUCLEOTIDE SEQUENCE [LARGE SCALE GENOMIC DNA]</scope>
    <source>
        <strain evidence="4 5">CCM 3426</strain>
    </source>
</reference>
<dbReference type="SUPFAM" id="SSF55347">
    <property type="entry name" value="Glyceraldehyde-3-phosphate dehydrogenase-like, C-terminal domain"/>
    <property type="match status" value="1"/>
</dbReference>
<dbReference type="Pfam" id="PF01408">
    <property type="entry name" value="GFO_IDH_MocA"/>
    <property type="match status" value="1"/>
</dbReference>
<gene>
    <name evidence="4" type="ORF">ACFFV7_45495</name>
</gene>
<name>A0ABV5IVA5_9ACTN</name>
<dbReference type="InterPro" id="IPR004104">
    <property type="entry name" value="Gfo/Idh/MocA-like_OxRdtase_C"/>
</dbReference>